<dbReference type="AlphaFoldDB" id="A0A1I5RKW0"/>
<dbReference type="Proteomes" id="UP000199306">
    <property type="component" value="Unassembled WGS sequence"/>
</dbReference>
<dbReference type="EMBL" id="FOXH01000004">
    <property type="protein sequence ID" value="SFP59168.1"/>
    <property type="molecule type" value="Genomic_DNA"/>
</dbReference>
<evidence type="ECO:0000313" key="2">
    <source>
        <dbReference type="Proteomes" id="UP000199306"/>
    </source>
</evidence>
<name>A0A1I5RKW0_9BACT</name>
<accession>A0A1I5RKW0</accession>
<keyword evidence="2" id="KW-1185">Reference proteome</keyword>
<dbReference type="STRING" id="1079859.SAMN04515674_104128"/>
<gene>
    <name evidence="1" type="ORF">SAMN04515674_104128</name>
</gene>
<proteinExistence type="predicted"/>
<reference evidence="1 2" key="1">
    <citation type="submission" date="2016-10" db="EMBL/GenBank/DDBJ databases">
        <authorList>
            <person name="de Groot N.N."/>
        </authorList>
    </citation>
    <scope>NUCLEOTIDE SEQUENCE [LARGE SCALE GENOMIC DNA]</scope>
    <source>
        <strain evidence="2">E92,LMG 26720,CCM 7988</strain>
    </source>
</reference>
<dbReference type="RefSeq" id="WP_092015376.1">
    <property type="nucleotide sequence ID" value="NZ_FOXH01000004.1"/>
</dbReference>
<organism evidence="1 2">
    <name type="scientific">Pseudarcicella hirudinis</name>
    <dbReference type="NCBI Taxonomy" id="1079859"/>
    <lineage>
        <taxon>Bacteria</taxon>
        <taxon>Pseudomonadati</taxon>
        <taxon>Bacteroidota</taxon>
        <taxon>Cytophagia</taxon>
        <taxon>Cytophagales</taxon>
        <taxon>Flectobacillaceae</taxon>
        <taxon>Pseudarcicella</taxon>
    </lineage>
</organism>
<evidence type="ECO:0000313" key="1">
    <source>
        <dbReference type="EMBL" id="SFP59168.1"/>
    </source>
</evidence>
<dbReference type="OrthoDB" id="880022at2"/>
<protein>
    <submittedName>
        <fullName evidence="1">Uncharacterized protein</fullName>
    </submittedName>
</protein>
<sequence length="236" mass="27575">MKTRLIILGIFLSLRVFSQHTGQQSETIKKTFCAENNLETFLKTHDKTGTTGFFDTTNYWRIQMHFESIVKDKSNPLVYHIFGASRHRKTVTAFEGTIRIKHVFPVNDKRYPPGKIYDIDAEYILSEDSTKKFSGKFEGKSGFRLHQNSRNILSDLEERIFGNRYSNFTYKGIWTAYKSRKTIVCCWGNGRLPVPKKIDIGDKAFSIADKYIKYGWKKDNKGNYLDNPSEWWKKPL</sequence>